<reference evidence="1" key="1">
    <citation type="submission" date="2023-06" db="EMBL/GenBank/DDBJ databases">
        <title>Genome-scale phylogeny and comparative genomics of the fungal order Sordariales.</title>
        <authorList>
            <consortium name="Lawrence Berkeley National Laboratory"/>
            <person name="Hensen N."/>
            <person name="Bonometti L."/>
            <person name="Westerberg I."/>
            <person name="Brannstrom I.O."/>
            <person name="Guillou S."/>
            <person name="Cros-Aarteil S."/>
            <person name="Calhoun S."/>
            <person name="Haridas S."/>
            <person name="Kuo A."/>
            <person name="Mondo S."/>
            <person name="Pangilinan J."/>
            <person name="Riley R."/>
            <person name="Labutti K."/>
            <person name="Andreopoulos B."/>
            <person name="Lipzen A."/>
            <person name="Chen C."/>
            <person name="Yanf M."/>
            <person name="Daum C."/>
            <person name="Ng V."/>
            <person name="Clum A."/>
            <person name="Steindorff A."/>
            <person name="Ohm R."/>
            <person name="Martin F."/>
            <person name="Silar P."/>
            <person name="Natvig D."/>
            <person name="Lalanne C."/>
            <person name="Gautier V."/>
            <person name="Ament-Velasquez S.L."/>
            <person name="Kruys A."/>
            <person name="Hutchinson M.I."/>
            <person name="Powell A.J."/>
            <person name="Barry K."/>
            <person name="Miller A.N."/>
            <person name="Grigoriev I.V."/>
            <person name="Debuchy R."/>
            <person name="Gladieux P."/>
            <person name="Thoren M.H."/>
            <person name="Johannesson H."/>
        </authorList>
    </citation>
    <scope>NUCLEOTIDE SEQUENCE</scope>
    <source>
        <strain evidence="1">CBS 606.72</strain>
    </source>
</reference>
<dbReference type="AlphaFoldDB" id="A0AA39X581"/>
<accession>A0AA39X581</accession>
<gene>
    <name evidence="1" type="ORF">B0T14DRAFT_511915</name>
</gene>
<evidence type="ECO:0000313" key="1">
    <source>
        <dbReference type="EMBL" id="KAK0627162.1"/>
    </source>
</evidence>
<dbReference type="EMBL" id="JAULSU010000002">
    <property type="protein sequence ID" value="KAK0627162.1"/>
    <property type="molecule type" value="Genomic_DNA"/>
</dbReference>
<comment type="caution">
    <text evidence="1">The sequence shown here is derived from an EMBL/GenBank/DDBJ whole genome shotgun (WGS) entry which is preliminary data.</text>
</comment>
<dbReference type="Proteomes" id="UP001175000">
    <property type="component" value="Unassembled WGS sequence"/>
</dbReference>
<organism evidence="1 2">
    <name type="scientific">Immersiella caudata</name>
    <dbReference type="NCBI Taxonomy" id="314043"/>
    <lineage>
        <taxon>Eukaryota</taxon>
        <taxon>Fungi</taxon>
        <taxon>Dikarya</taxon>
        <taxon>Ascomycota</taxon>
        <taxon>Pezizomycotina</taxon>
        <taxon>Sordariomycetes</taxon>
        <taxon>Sordariomycetidae</taxon>
        <taxon>Sordariales</taxon>
        <taxon>Lasiosphaeriaceae</taxon>
        <taxon>Immersiella</taxon>
    </lineage>
</organism>
<sequence length="267" mass="30899">MFYVEFLLRQNPSITEPEIWGSSILFATGLLGSLTRFDMDINKDAEFKNVRDTYRAQNRRLKRPPVWVRNPEEYRNKRLRSVLRDEILDSEDLVPIIFARDPHMPSKAGEVRGWIIYSVWVFLVVRLPLFRGSHPRAGERLLLVRRTNHATEAEAFDNTERGRLMTIRPVGKRDSLRGRKITDLIILGFAAEAQEEGDGWPLQYTFGRDPKSDDPGHHGWVRSTFCGKFSNGLEWINQQRAMCMLEPIGKYWGGGDEVMKGVKGYME</sequence>
<name>A0AA39X581_9PEZI</name>
<proteinExistence type="predicted"/>
<protein>
    <submittedName>
        <fullName evidence="1">Uncharacterized protein</fullName>
    </submittedName>
</protein>
<evidence type="ECO:0000313" key="2">
    <source>
        <dbReference type="Proteomes" id="UP001175000"/>
    </source>
</evidence>
<keyword evidence="2" id="KW-1185">Reference proteome</keyword>